<dbReference type="InterPro" id="IPR001245">
    <property type="entry name" value="Ser-Thr/Tyr_kinase_cat_dom"/>
</dbReference>
<keyword evidence="15" id="KW-0472">Membrane</keyword>
<comment type="subcellular location">
    <subcellularLocation>
        <location evidence="1">Cell membrane</location>
        <topology evidence="1">Single-pass membrane protein</topology>
    </subcellularLocation>
</comment>
<dbReference type="InterPro" id="IPR001611">
    <property type="entry name" value="Leu-rich_rpt"/>
</dbReference>
<evidence type="ECO:0000256" key="14">
    <source>
        <dbReference type="ARBA" id="ARBA00022989"/>
    </source>
</evidence>
<dbReference type="FunFam" id="3.80.10.10:FF:000542">
    <property type="entry name" value="Leucine-rich repeat protein kinase family protein"/>
    <property type="match status" value="1"/>
</dbReference>
<evidence type="ECO:0000256" key="6">
    <source>
        <dbReference type="ARBA" id="ARBA00022614"/>
    </source>
</evidence>
<evidence type="ECO:0000256" key="19">
    <source>
        <dbReference type="ARBA" id="ARBA00048679"/>
    </source>
</evidence>
<dbReference type="GO" id="GO:0004674">
    <property type="term" value="F:protein serine/threonine kinase activity"/>
    <property type="evidence" value="ECO:0007669"/>
    <property type="project" value="UniProtKB-KW"/>
</dbReference>
<dbReference type="PANTHER" id="PTHR45974:SF242">
    <property type="entry name" value="LEUCINE-RICH REPEAT PROTEIN KINASE FAMILY PROTEIN"/>
    <property type="match status" value="1"/>
</dbReference>
<feature type="signal peptide" evidence="21">
    <location>
        <begin position="1"/>
        <end position="24"/>
    </location>
</feature>
<protein>
    <recommendedName>
        <fullName evidence="3">non-specific serine/threonine protein kinase</fullName>
        <ecNumber evidence="3">2.7.11.1</ecNumber>
    </recommendedName>
</protein>
<keyword evidence="14" id="KW-1133">Transmembrane helix</keyword>
<dbReference type="Pfam" id="PF08263">
    <property type="entry name" value="LRRNT_2"/>
    <property type="match status" value="1"/>
</dbReference>
<dbReference type="InterPro" id="IPR013210">
    <property type="entry name" value="LRR_N_plant-typ"/>
</dbReference>
<dbReference type="CDD" id="cd14066">
    <property type="entry name" value="STKc_IRAK"/>
    <property type="match status" value="1"/>
</dbReference>
<evidence type="ECO:0000256" key="3">
    <source>
        <dbReference type="ARBA" id="ARBA00012513"/>
    </source>
</evidence>
<accession>A0AAD5Z5E2</accession>
<keyword evidence="17" id="KW-0325">Glycoprotein</keyword>
<evidence type="ECO:0000259" key="22">
    <source>
        <dbReference type="PROSITE" id="PS50011"/>
    </source>
</evidence>
<keyword evidence="7" id="KW-0808">Transferase</keyword>
<keyword evidence="11 20" id="KW-0547">Nucleotide-binding</keyword>
<name>A0AAD5Z5E2_9POAL</name>
<dbReference type="PANTHER" id="PTHR45974">
    <property type="entry name" value="RECEPTOR-LIKE PROTEIN 55"/>
    <property type="match status" value="1"/>
</dbReference>
<dbReference type="EMBL" id="JAMRDG010000002">
    <property type="protein sequence ID" value="KAJ3687220.1"/>
    <property type="molecule type" value="Genomic_DNA"/>
</dbReference>
<evidence type="ECO:0000256" key="10">
    <source>
        <dbReference type="ARBA" id="ARBA00022737"/>
    </source>
</evidence>
<dbReference type="InterPro" id="IPR008271">
    <property type="entry name" value="Ser/Thr_kinase_AS"/>
</dbReference>
<sequence length="858" mass="94577">MRDKASWRILLLFLCVTSFQVAFGVTDSQDASALKSLMSQWQNVPSSWNQSTDPCDTLWDGIQCANGRVINLTLPGMNIKGTLNDSIGLLSELTHLDLSSNVDLGGPLPASIGELQKLTNLALQGCSFNGTIPSEIGNLKNLTILALNSNNFSGSIPSSIGLLLNLDWLDLADNMLTGPLPISSATTPGLDNLTNTKHFHFNKNKLSGTISASLFSSKMSLIHMIFDSNSFSGPIPDTVGFAQKLQTLQLDNNKLSGNIPININTLTGLYVLNLANNQLTGRIPSLSLLTNLSLLAMDNTGLTGQIPRGLFALDQIKQVLVNNPLCQYAKYSNNLYCQSQQKNLPPYSTSLANCKSASCTGTQKLNPRSCTCAYPISGLMVFRAARFNDISDSNKFQEIESSLWEQLKLAPNSIYISDVAITLDKYIEANVAIFPLSGANFSTSDAIRLLTIIDNQIYIAPEMFRPYYFIHHQDQLPASWGSSGKDNGTAPQVKGTRCFTFEELKKCSGYFSENNEIGQGGYGKVYKGYLTDGVVVAIKRAAQGSMQGAQEFKNEIELLSRVHHKNLVGLEGFCYEQGEQLLVYEYISNGTLRENLVGKDGVYLDWKKRLQIALGAARGLAYLHELANPPIIHRDIKSTNILLDESLDAKVADFGLSKLITETQKGHVSTQVKGTIGYLDPEYYMTQQLSEKSDVFSFGVVMLELITAKLPIEKGTYMVREVKTAIDQYDQEYYGLRDIMDPKIVNQAKNISLRKFVQLALECLKDSEQVQMQLKVLPHTRGAQVQPRTPHTLSQLPVPFQLLLDVHSAETEGPALAPLLNATDPLYPYPYPAHYIFSLSALFVPGSLRIQTDWVQSV</sequence>
<evidence type="ECO:0000256" key="11">
    <source>
        <dbReference type="ARBA" id="ARBA00022741"/>
    </source>
</evidence>
<comment type="similarity">
    <text evidence="2">Belongs to the protein kinase superfamily. Ser/Thr protein kinase family.</text>
</comment>
<comment type="catalytic activity">
    <reaction evidence="18">
        <text>L-threonyl-[protein] + ATP = O-phospho-L-threonyl-[protein] + ADP + H(+)</text>
        <dbReference type="Rhea" id="RHEA:46608"/>
        <dbReference type="Rhea" id="RHEA-COMP:11060"/>
        <dbReference type="Rhea" id="RHEA-COMP:11605"/>
        <dbReference type="ChEBI" id="CHEBI:15378"/>
        <dbReference type="ChEBI" id="CHEBI:30013"/>
        <dbReference type="ChEBI" id="CHEBI:30616"/>
        <dbReference type="ChEBI" id="CHEBI:61977"/>
        <dbReference type="ChEBI" id="CHEBI:456216"/>
        <dbReference type="EC" id="2.7.11.1"/>
    </reaction>
</comment>
<comment type="caution">
    <text evidence="23">The sequence shown here is derived from an EMBL/GenBank/DDBJ whole genome shotgun (WGS) entry which is preliminary data.</text>
</comment>
<reference evidence="23 24" key="1">
    <citation type="journal article" date="2022" name="Cell">
        <title>Repeat-based holocentromeres influence genome architecture and karyotype evolution.</title>
        <authorList>
            <person name="Hofstatter P.G."/>
            <person name="Thangavel G."/>
            <person name="Lux T."/>
            <person name="Neumann P."/>
            <person name="Vondrak T."/>
            <person name="Novak P."/>
            <person name="Zhang M."/>
            <person name="Costa L."/>
            <person name="Castellani M."/>
            <person name="Scott A."/>
            <person name="Toegelov H."/>
            <person name="Fuchs J."/>
            <person name="Mata-Sucre Y."/>
            <person name="Dias Y."/>
            <person name="Vanzela A.L.L."/>
            <person name="Huettel B."/>
            <person name="Almeida C.C.S."/>
            <person name="Simkova H."/>
            <person name="Souza G."/>
            <person name="Pedrosa-Harand A."/>
            <person name="Macas J."/>
            <person name="Mayer K.F.X."/>
            <person name="Houben A."/>
            <person name="Marques A."/>
        </authorList>
    </citation>
    <scope>NUCLEOTIDE SEQUENCE [LARGE SCALE GENOMIC DNA]</scope>
    <source>
        <strain evidence="23">RhyTen1mFocal</strain>
    </source>
</reference>
<evidence type="ECO:0000256" key="8">
    <source>
        <dbReference type="ARBA" id="ARBA00022692"/>
    </source>
</evidence>
<dbReference type="Gene3D" id="1.10.510.10">
    <property type="entry name" value="Transferase(Phosphotransferase) domain 1"/>
    <property type="match status" value="1"/>
</dbReference>
<dbReference type="EC" id="2.7.11.1" evidence="3"/>
<feature type="chain" id="PRO_5042210995" description="non-specific serine/threonine protein kinase" evidence="21">
    <location>
        <begin position="25"/>
        <end position="858"/>
    </location>
</feature>
<dbReference type="InterPro" id="IPR017441">
    <property type="entry name" value="Protein_kinase_ATP_BS"/>
</dbReference>
<dbReference type="Gene3D" id="3.30.200.20">
    <property type="entry name" value="Phosphorylase Kinase, domain 1"/>
    <property type="match status" value="1"/>
</dbReference>
<dbReference type="PROSITE" id="PS50011">
    <property type="entry name" value="PROTEIN_KINASE_DOM"/>
    <property type="match status" value="1"/>
</dbReference>
<feature type="domain" description="Protein kinase" evidence="22">
    <location>
        <begin position="511"/>
        <end position="789"/>
    </location>
</feature>
<dbReference type="InterPro" id="IPR000719">
    <property type="entry name" value="Prot_kinase_dom"/>
</dbReference>
<evidence type="ECO:0000256" key="7">
    <source>
        <dbReference type="ARBA" id="ARBA00022679"/>
    </source>
</evidence>
<keyword evidence="12" id="KW-0418">Kinase</keyword>
<keyword evidence="8" id="KW-0812">Transmembrane</keyword>
<evidence type="ECO:0000256" key="4">
    <source>
        <dbReference type="ARBA" id="ARBA00022475"/>
    </source>
</evidence>
<evidence type="ECO:0000256" key="15">
    <source>
        <dbReference type="ARBA" id="ARBA00023136"/>
    </source>
</evidence>
<evidence type="ECO:0000256" key="18">
    <source>
        <dbReference type="ARBA" id="ARBA00047899"/>
    </source>
</evidence>
<dbReference type="GO" id="GO:0005524">
    <property type="term" value="F:ATP binding"/>
    <property type="evidence" value="ECO:0007669"/>
    <property type="project" value="UniProtKB-UniRule"/>
</dbReference>
<gene>
    <name evidence="23" type="ORF">LUZ61_016384</name>
</gene>
<dbReference type="FunFam" id="3.80.10.10:FF:000363">
    <property type="entry name" value="Leucine-rich repeat family protein"/>
    <property type="match status" value="1"/>
</dbReference>
<evidence type="ECO:0000313" key="23">
    <source>
        <dbReference type="EMBL" id="KAJ3687220.1"/>
    </source>
</evidence>
<feature type="binding site" evidence="20">
    <location>
        <position position="539"/>
    </location>
    <ligand>
        <name>ATP</name>
        <dbReference type="ChEBI" id="CHEBI:30616"/>
    </ligand>
</feature>
<evidence type="ECO:0000256" key="13">
    <source>
        <dbReference type="ARBA" id="ARBA00022840"/>
    </source>
</evidence>
<dbReference type="SUPFAM" id="SSF56112">
    <property type="entry name" value="Protein kinase-like (PK-like)"/>
    <property type="match status" value="1"/>
</dbReference>
<dbReference type="PROSITE" id="PS00108">
    <property type="entry name" value="PROTEIN_KINASE_ST"/>
    <property type="match status" value="1"/>
</dbReference>
<evidence type="ECO:0000256" key="21">
    <source>
        <dbReference type="SAM" id="SignalP"/>
    </source>
</evidence>
<evidence type="ECO:0000256" key="1">
    <source>
        <dbReference type="ARBA" id="ARBA00004162"/>
    </source>
</evidence>
<keyword evidence="9 21" id="KW-0732">Signal</keyword>
<evidence type="ECO:0000256" key="20">
    <source>
        <dbReference type="PROSITE-ProRule" id="PRU10141"/>
    </source>
</evidence>
<evidence type="ECO:0000256" key="12">
    <source>
        <dbReference type="ARBA" id="ARBA00022777"/>
    </source>
</evidence>
<dbReference type="Pfam" id="PF00560">
    <property type="entry name" value="LRR_1"/>
    <property type="match status" value="3"/>
</dbReference>
<keyword evidence="16" id="KW-0675">Receptor</keyword>
<evidence type="ECO:0000256" key="17">
    <source>
        <dbReference type="ARBA" id="ARBA00023180"/>
    </source>
</evidence>
<dbReference type="Pfam" id="PF07714">
    <property type="entry name" value="PK_Tyr_Ser-Thr"/>
    <property type="match status" value="1"/>
</dbReference>
<keyword evidence="13 20" id="KW-0067">ATP-binding</keyword>
<dbReference type="Gene3D" id="3.80.10.10">
    <property type="entry name" value="Ribonuclease Inhibitor"/>
    <property type="match status" value="2"/>
</dbReference>
<evidence type="ECO:0000256" key="16">
    <source>
        <dbReference type="ARBA" id="ARBA00023170"/>
    </source>
</evidence>
<dbReference type="FunFam" id="3.30.200.20:FF:000328">
    <property type="entry name" value="Leucine-rich repeat protein kinase family protein"/>
    <property type="match status" value="1"/>
</dbReference>
<keyword evidence="4" id="KW-1003">Cell membrane</keyword>
<dbReference type="Proteomes" id="UP001210211">
    <property type="component" value="Unassembled WGS sequence"/>
</dbReference>
<organism evidence="23 24">
    <name type="scientific">Rhynchospora tenuis</name>
    <dbReference type="NCBI Taxonomy" id="198213"/>
    <lineage>
        <taxon>Eukaryota</taxon>
        <taxon>Viridiplantae</taxon>
        <taxon>Streptophyta</taxon>
        <taxon>Embryophyta</taxon>
        <taxon>Tracheophyta</taxon>
        <taxon>Spermatophyta</taxon>
        <taxon>Magnoliopsida</taxon>
        <taxon>Liliopsida</taxon>
        <taxon>Poales</taxon>
        <taxon>Cyperaceae</taxon>
        <taxon>Cyperoideae</taxon>
        <taxon>Rhynchosporeae</taxon>
        <taxon>Rhynchospora</taxon>
    </lineage>
</organism>
<keyword evidence="5" id="KW-0723">Serine/threonine-protein kinase</keyword>
<evidence type="ECO:0000256" key="5">
    <source>
        <dbReference type="ARBA" id="ARBA00022527"/>
    </source>
</evidence>
<dbReference type="SUPFAM" id="SSF52058">
    <property type="entry name" value="L domain-like"/>
    <property type="match status" value="1"/>
</dbReference>
<evidence type="ECO:0000256" key="2">
    <source>
        <dbReference type="ARBA" id="ARBA00008684"/>
    </source>
</evidence>
<proteinExistence type="inferred from homology"/>
<dbReference type="PROSITE" id="PS51450">
    <property type="entry name" value="LRR"/>
    <property type="match status" value="1"/>
</dbReference>
<evidence type="ECO:0000256" key="9">
    <source>
        <dbReference type="ARBA" id="ARBA00022729"/>
    </source>
</evidence>
<comment type="catalytic activity">
    <reaction evidence="19">
        <text>L-seryl-[protein] + ATP = O-phospho-L-seryl-[protein] + ADP + H(+)</text>
        <dbReference type="Rhea" id="RHEA:17989"/>
        <dbReference type="Rhea" id="RHEA-COMP:9863"/>
        <dbReference type="Rhea" id="RHEA-COMP:11604"/>
        <dbReference type="ChEBI" id="CHEBI:15378"/>
        <dbReference type="ChEBI" id="CHEBI:29999"/>
        <dbReference type="ChEBI" id="CHEBI:30616"/>
        <dbReference type="ChEBI" id="CHEBI:83421"/>
        <dbReference type="ChEBI" id="CHEBI:456216"/>
        <dbReference type="EC" id="2.7.11.1"/>
    </reaction>
</comment>
<dbReference type="InterPro" id="IPR011009">
    <property type="entry name" value="Kinase-like_dom_sf"/>
</dbReference>
<evidence type="ECO:0000313" key="24">
    <source>
        <dbReference type="Proteomes" id="UP001210211"/>
    </source>
</evidence>
<dbReference type="FunFam" id="1.10.510.10:FF:000309">
    <property type="entry name" value="Leucine-rich repeat receptor-like protein kinase"/>
    <property type="match status" value="1"/>
</dbReference>
<keyword evidence="6" id="KW-0433">Leucine-rich repeat</keyword>
<dbReference type="AlphaFoldDB" id="A0AAD5Z5E2"/>
<dbReference type="InterPro" id="IPR032675">
    <property type="entry name" value="LRR_dom_sf"/>
</dbReference>
<dbReference type="SMART" id="SM00220">
    <property type="entry name" value="S_TKc"/>
    <property type="match status" value="1"/>
</dbReference>
<keyword evidence="10" id="KW-0677">Repeat</keyword>
<dbReference type="GO" id="GO:0005886">
    <property type="term" value="C:plasma membrane"/>
    <property type="evidence" value="ECO:0007669"/>
    <property type="project" value="UniProtKB-SubCell"/>
</dbReference>
<dbReference type="PROSITE" id="PS00107">
    <property type="entry name" value="PROTEIN_KINASE_ATP"/>
    <property type="match status" value="1"/>
</dbReference>
<keyword evidence="24" id="KW-1185">Reference proteome</keyword>